<accession>A0A8J6L266</accession>
<dbReference type="AlphaFoldDB" id="A0A8J6L266"/>
<reference evidence="2" key="1">
    <citation type="journal article" date="2020" name="J Insects Food Feed">
        <title>The yellow mealworm (Tenebrio molitor) genome: a resource for the emerging insects as food and feed industry.</title>
        <authorList>
            <person name="Eriksson T."/>
            <person name="Andere A."/>
            <person name="Kelstrup H."/>
            <person name="Emery V."/>
            <person name="Picard C."/>
        </authorList>
    </citation>
    <scope>NUCLEOTIDE SEQUENCE</scope>
    <source>
        <strain evidence="2">Stoneville</strain>
        <tissue evidence="2">Whole head</tissue>
    </source>
</reference>
<name>A0A8J6L266_TENMO</name>
<sequence length="336" mass="38766">MVKSCAAFKCSNREDSHPLPLALGKKGLENHLQENEPSFIRVLTTDKGTVDAMLIDGVEMYGRFFTCETDQTPIPREDFDSPQHLRQYLELVTLDFWQHRWEHSEKGRITYEFFPVVYETPRKEFTGGSEHSTHICTKVKTIDAKCANCGGPHPANFTGCKYHPTQAKKKQKLPNPQTSGSYSKDDDINASDYDDSADKDLVWQQFDLMCRSYLSDEQSHRKKILSNGGSLHKRRMHEGLQIPGRKEVQEVTEKKLDVFGRAATSQKPRREAEDRGRTPNFQRELEVWLFSHRLERRQTDHSPQGPFRVCWKLKQLSTSGYISVSTEFSQDYSQLT</sequence>
<organism evidence="2 3">
    <name type="scientific">Tenebrio molitor</name>
    <name type="common">Yellow mealworm beetle</name>
    <dbReference type="NCBI Taxonomy" id="7067"/>
    <lineage>
        <taxon>Eukaryota</taxon>
        <taxon>Metazoa</taxon>
        <taxon>Ecdysozoa</taxon>
        <taxon>Arthropoda</taxon>
        <taxon>Hexapoda</taxon>
        <taxon>Insecta</taxon>
        <taxon>Pterygota</taxon>
        <taxon>Neoptera</taxon>
        <taxon>Endopterygota</taxon>
        <taxon>Coleoptera</taxon>
        <taxon>Polyphaga</taxon>
        <taxon>Cucujiformia</taxon>
        <taxon>Tenebrionidae</taxon>
        <taxon>Tenebrio</taxon>
    </lineage>
</organism>
<protein>
    <submittedName>
        <fullName evidence="2">Uncharacterized protein</fullName>
    </submittedName>
</protein>
<comment type="caution">
    <text evidence="2">The sequence shown here is derived from an EMBL/GenBank/DDBJ whole genome shotgun (WGS) entry which is preliminary data.</text>
</comment>
<proteinExistence type="predicted"/>
<dbReference type="Proteomes" id="UP000719412">
    <property type="component" value="Unassembled WGS sequence"/>
</dbReference>
<evidence type="ECO:0000313" key="2">
    <source>
        <dbReference type="EMBL" id="KAH0808809.1"/>
    </source>
</evidence>
<gene>
    <name evidence="2" type="ORF">GEV33_013982</name>
</gene>
<keyword evidence="3" id="KW-1185">Reference proteome</keyword>
<evidence type="ECO:0000256" key="1">
    <source>
        <dbReference type="SAM" id="MobiDB-lite"/>
    </source>
</evidence>
<feature type="region of interest" description="Disordered" evidence="1">
    <location>
        <begin position="165"/>
        <end position="190"/>
    </location>
</feature>
<reference evidence="2" key="2">
    <citation type="submission" date="2021-08" db="EMBL/GenBank/DDBJ databases">
        <authorList>
            <person name="Eriksson T."/>
        </authorList>
    </citation>
    <scope>NUCLEOTIDE SEQUENCE</scope>
    <source>
        <strain evidence="2">Stoneville</strain>
        <tissue evidence="2">Whole head</tissue>
    </source>
</reference>
<evidence type="ECO:0000313" key="3">
    <source>
        <dbReference type="Proteomes" id="UP000719412"/>
    </source>
</evidence>
<dbReference type="EMBL" id="JABDTM020028515">
    <property type="protein sequence ID" value="KAH0808809.1"/>
    <property type="molecule type" value="Genomic_DNA"/>
</dbReference>